<dbReference type="SMR" id="A2G188"/>
<dbReference type="KEGG" id="tva:4746749"/>
<dbReference type="AlphaFoldDB" id="A2G188"/>
<name>A2G188_TRIV3</name>
<dbReference type="InParanoid" id="A2G188"/>
<protein>
    <submittedName>
        <fullName evidence="2">Uncharacterized protein</fullName>
    </submittedName>
</protein>
<gene>
    <name evidence="2" type="ORF">TVAG_261270</name>
</gene>
<feature type="region of interest" description="Disordered" evidence="1">
    <location>
        <begin position="1"/>
        <end position="57"/>
    </location>
</feature>
<dbReference type="EMBL" id="DS114236">
    <property type="protein sequence ID" value="EAX89082.1"/>
    <property type="molecule type" value="Genomic_DNA"/>
</dbReference>
<evidence type="ECO:0000256" key="1">
    <source>
        <dbReference type="SAM" id="MobiDB-lite"/>
    </source>
</evidence>
<dbReference type="Proteomes" id="UP000001542">
    <property type="component" value="Unassembled WGS sequence"/>
</dbReference>
<proteinExistence type="predicted"/>
<dbReference type="VEuPathDB" id="TrichDB:TVAG_261270"/>
<accession>A2G188</accession>
<evidence type="ECO:0000313" key="3">
    <source>
        <dbReference type="Proteomes" id="UP000001542"/>
    </source>
</evidence>
<feature type="compositionally biased region" description="Basic and acidic residues" evidence="1">
    <location>
        <begin position="26"/>
        <end position="35"/>
    </location>
</feature>
<feature type="compositionally biased region" description="Basic residues" evidence="1">
    <location>
        <begin position="36"/>
        <end position="46"/>
    </location>
</feature>
<dbReference type="VEuPathDB" id="TrichDB:TVAGG3_0559380"/>
<evidence type="ECO:0000313" key="2">
    <source>
        <dbReference type="EMBL" id="EAX89082.1"/>
    </source>
</evidence>
<keyword evidence="3" id="KW-1185">Reference proteome</keyword>
<reference evidence="2" key="1">
    <citation type="submission" date="2006-10" db="EMBL/GenBank/DDBJ databases">
        <authorList>
            <person name="Amadeo P."/>
            <person name="Zhao Q."/>
            <person name="Wortman J."/>
            <person name="Fraser-Liggett C."/>
            <person name="Carlton J."/>
        </authorList>
    </citation>
    <scope>NUCLEOTIDE SEQUENCE</scope>
    <source>
        <strain evidence="2">G3</strain>
    </source>
</reference>
<reference evidence="2" key="2">
    <citation type="journal article" date="2007" name="Science">
        <title>Draft genome sequence of the sexually transmitted pathogen Trichomonas vaginalis.</title>
        <authorList>
            <person name="Carlton J.M."/>
            <person name="Hirt R.P."/>
            <person name="Silva J.C."/>
            <person name="Delcher A.L."/>
            <person name="Schatz M."/>
            <person name="Zhao Q."/>
            <person name="Wortman J.R."/>
            <person name="Bidwell S.L."/>
            <person name="Alsmark U.C.M."/>
            <person name="Besteiro S."/>
            <person name="Sicheritz-Ponten T."/>
            <person name="Noel C.J."/>
            <person name="Dacks J.B."/>
            <person name="Foster P.G."/>
            <person name="Simillion C."/>
            <person name="Van de Peer Y."/>
            <person name="Miranda-Saavedra D."/>
            <person name="Barton G.J."/>
            <person name="Westrop G.D."/>
            <person name="Mueller S."/>
            <person name="Dessi D."/>
            <person name="Fiori P.L."/>
            <person name="Ren Q."/>
            <person name="Paulsen I."/>
            <person name="Zhang H."/>
            <person name="Bastida-Corcuera F.D."/>
            <person name="Simoes-Barbosa A."/>
            <person name="Brown M.T."/>
            <person name="Hayes R.D."/>
            <person name="Mukherjee M."/>
            <person name="Okumura C.Y."/>
            <person name="Schneider R."/>
            <person name="Smith A.J."/>
            <person name="Vanacova S."/>
            <person name="Villalvazo M."/>
            <person name="Haas B.J."/>
            <person name="Pertea M."/>
            <person name="Feldblyum T.V."/>
            <person name="Utterback T.R."/>
            <person name="Shu C.L."/>
            <person name="Osoegawa K."/>
            <person name="de Jong P.J."/>
            <person name="Hrdy I."/>
            <person name="Horvathova L."/>
            <person name="Zubacova Z."/>
            <person name="Dolezal P."/>
            <person name="Malik S.B."/>
            <person name="Logsdon J.M. Jr."/>
            <person name="Henze K."/>
            <person name="Gupta A."/>
            <person name="Wang C.C."/>
            <person name="Dunne R.L."/>
            <person name="Upcroft J.A."/>
            <person name="Upcroft P."/>
            <person name="White O."/>
            <person name="Salzberg S.L."/>
            <person name="Tang P."/>
            <person name="Chiu C.-H."/>
            <person name="Lee Y.-S."/>
            <person name="Embley T.M."/>
            <person name="Coombs G.H."/>
            <person name="Mottram J.C."/>
            <person name="Tachezy J."/>
            <person name="Fraser-Liggett C.M."/>
            <person name="Johnson P.J."/>
        </authorList>
    </citation>
    <scope>NUCLEOTIDE SEQUENCE [LARGE SCALE GENOMIC DNA]</scope>
    <source>
        <strain evidence="2">G3</strain>
    </source>
</reference>
<dbReference type="RefSeq" id="XP_001302012.1">
    <property type="nucleotide sequence ID" value="XM_001302011.1"/>
</dbReference>
<organism evidence="2 3">
    <name type="scientific">Trichomonas vaginalis (strain ATCC PRA-98 / G3)</name>
    <dbReference type="NCBI Taxonomy" id="412133"/>
    <lineage>
        <taxon>Eukaryota</taxon>
        <taxon>Metamonada</taxon>
        <taxon>Parabasalia</taxon>
        <taxon>Trichomonadida</taxon>
        <taxon>Trichomonadidae</taxon>
        <taxon>Trichomonas</taxon>
    </lineage>
</organism>
<sequence>MQKKTEDDSDADLDLLLEQVSLPSENEIKPEEKKSKPPKLMKKRSAKTPIPKMSAFDAFDDTDSEVIANTKENSPKKSTENKIESSVISYLDSSLKDLSNSVIDEFNYLIENALSLESFTNKFMVDFNNQVKTIIQEEFQTQIIPDIVIQNTINSQINDQFEYLSRLIRSREKTIENPPPFYASDIDDSNDRINDNMITAIDQLTLATSPILNTSIQQESNLNDQLRKLQMHEVYLTEYGHQIDAQNDEIDKKVRQLEEKQSIYRQQQMRDLDNDIAFYGQNKSSNLRELINTLQSSNDLKLENSFKDIVNDISKGSQDISMTVDQTIYRTESLCRTVSKYRKMQWDQLQIADEATREADTSQLTGSMIGSEITEQSNIVSKVRAKLRSIQMNRAEDQFEV</sequence>